<feature type="region of interest" description="Disordered" evidence="1">
    <location>
        <begin position="52"/>
        <end position="73"/>
    </location>
</feature>
<name>A0ABC8RMK4_9AQUA</name>
<comment type="caution">
    <text evidence="2">The sequence shown here is derived from an EMBL/GenBank/DDBJ whole genome shotgun (WGS) entry which is preliminary data.</text>
</comment>
<evidence type="ECO:0000313" key="2">
    <source>
        <dbReference type="EMBL" id="CAK9145958.1"/>
    </source>
</evidence>
<evidence type="ECO:0000313" key="3">
    <source>
        <dbReference type="Proteomes" id="UP001642360"/>
    </source>
</evidence>
<gene>
    <name evidence="2" type="ORF">ILEXP_LOCUS13774</name>
</gene>
<dbReference type="Proteomes" id="UP001642360">
    <property type="component" value="Unassembled WGS sequence"/>
</dbReference>
<accession>A0ABC8RMK4</accession>
<reference evidence="2 3" key="1">
    <citation type="submission" date="2024-02" db="EMBL/GenBank/DDBJ databases">
        <authorList>
            <person name="Vignale AGUSTIN F."/>
            <person name="Sosa J E."/>
            <person name="Modenutti C."/>
        </authorList>
    </citation>
    <scope>NUCLEOTIDE SEQUENCE [LARGE SCALE GENOMIC DNA]</scope>
</reference>
<protein>
    <submittedName>
        <fullName evidence="2">Uncharacterized protein</fullName>
    </submittedName>
</protein>
<keyword evidence="3" id="KW-1185">Reference proteome</keyword>
<proteinExistence type="predicted"/>
<sequence length="201" mass="20403">MDGYAMKMIARPLGDLGLGDPAMSWSKPGAATNRVKMGDAGLGEDTVEQGVDARGDTHSASDTIGGEDRGAHGTKLDATRDEVRGVAGAAIGDQGSALDVRIGVDRGAAPLVIVPGARVVTLQVAWAASWIKGPRHATPSGANAPNDTYVALDSLGDARGMWSGDCRQDSDCDHLVRARGGDDGTGLGVGRPITGAVVSST</sequence>
<dbReference type="EMBL" id="CAUOFW020001517">
    <property type="protein sequence ID" value="CAK9145958.1"/>
    <property type="molecule type" value="Genomic_DNA"/>
</dbReference>
<dbReference type="AlphaFoldDB" id="A0ABC8RMK4"/>
<organism evidence="2 3">
    <name type="scientific">Ilex paraguariensis</name>
    <name type="common">yerba mate</name>
    <dbReference type="NCBI Taxonomy" id="185542"/>
    <lineage>
        <taxon>Eukaryota</taxon>
        <taxon>Viridiplantae</taxon>
        <taxon>Streptophyta</taxon>
        <taxon>Embryophyta</taxon>
        <taxon>Tracheophyta</taxon>
        <taxon>Spermatophyta</taxon>
        <taxon>Magnoliopsida</taxon>
        <taxon>eudicotyledons</taxon>
        <taxon>Gunneridae</taxon>
        <taxon>Pentapetalae</taxon>
        <taxon>asterids</taxon>
        <taxon>campanulids</taxon>
        <taxon>Aquifoliales</taxon>
        <taxon>Aquifoliaceae</taxon>
        <taxon>Ilex</taxon>
    </lineage>
</organism>
<evidence type="ECO:0000256" key="1">
    <source>
        <dbReference type="SAM" id="MobiDB-lite"/>
    </source>
</evidence>